<reference evidence="1 2" key="1">
    <citation type="submission" date="2018-03" db="EMBL/GenBank/DDBJ databases">
        <title>Genomic Encyclopedia of Archaeal and Bacterial Type Strains, Phase II (KMG-II): from individual species to whole genera.</title>
        <authorList>
            <person name="Goeker M."/>
        </authorList>
    </citation>
    <scope>NUCLEOTIDE SEQUENCE [LARGE SCALE GENOMIC DNA]</scope>
    <source>
        <strain evidence="1 2">DSM 18107</strain>
    </source>
</reference>
<dbReference type="RefSeq" id="WP_106600630.1">
    <property type="nucleotide sequence ID" value="NZ_PYGK01000001.1"/>
</dbReference>
<sequence length="98" mass="10972">MKRIPFSYSTFFDVQEKAKNNAAQEGRTVSTVIHKFLITYTEDKALSSPLQQMATTLSPLEISLPKVETEMPIDRLSTPALFIQTTKATPSETGKNTY</sequence>
<keyword evidence="2" id="KW-1185">Reference proteome</keyword>
<gene>
    <name evidence="1" type="ORF">CLV42_101882</name>
</gene>
<evidence type="ECO:0000313" key="1">
    <source>
        <dbReference type="EMBL" id="PSL36113.1"/>
    </source>
</evidence>
<organism evidence="1 2">
    <name type="scientific">Chitinophaga ginsengisoli</name>
    <dbReference type="NCBI Taxonomy" id="363837"/>
    <lineage>
        <taxon>Bacteria</taxon>
        <taxon>Pseudomonadati</taxon>
        <taxon>Bacteroidota</taxon>
        <taxon>Chitinophagia</taxon>
        <taxon>Chitinophagales</taxon>
        <taxon>Chitinophagaceae</taxon>
        <taxon>Chitinophaga</taxon>
    </lineage>
</organism>
<comment type="caution">
    <text evidence="1">The sequence shown here is derived from an EMBL/GenBank/DDBJ whole genome shotgun (WGS) entry which is preliminary data.</text>
</comment>
<accession>A0A2P8GQ75</accession>
<dbReference type="Proteomes" id="UP000240978">
    <property type="component" value="Unassembled WGS sequence"/>
</dbReference>
<name>A0A2P8GQ75_9BACT</name>
<dbReference type="EMBL" id="PYGK01000001">
    <property type="protein sequence ID" value="PSL36113.1"/>
    <property type="molecule type" value="Genomic_DNA"/>
</dbReference>
<evidence type="ECO:0000313" key="2">
    <source>
        <dbReference type="Proteomes" id="UP000240978"/>
    </source>
</evidence>
<dbReference type="AlphaFoldDB" id="A0A2P8GQ75"/>
<proteinExistence type="predicted"/>
<protein>
    <submittedName>
        <fullName evidence="1">Uncharacterized protein</fullName>
    </submittedName>
</protein>